<name>A0A2P8Q0Z9_9ACTN</name>
<evidence type="ECO:0000313" key="2">
    <source>
        <dbReference type="EMBL" id="PSM39927.1"/>
    </source>
</evidence>
<dbReference type="InterPro" id="IPR028082">
    <property type="entry name" value="Peripla_BP_I"/>
</dbReference>
<sequence length="513" mass="55573">MAGMTAGWPAWLREHVWEIRFRRYVALMLAVVLVAAGVWGGMTLAREDRSCAPGIERPEGSDECVGVSTTAYDFGQRRLTDVIAAIDRENDSIASRARVTVAVFQPFSTADNDTLRELQGAYLAQYEANHHESGQTPAVRLVLADPGADSAHWRETVDALGRMAKGPDRLRAVTGIGSSTDTNKEAVRELTRLGIPVIGTSITADDLANGQNGKDPFPGLARVAPTNTDLARALTSSARISTDRAYLVYDKPGDPYTRTLRQSFERLLKGSPYQPSAFHPPQDRTREGATANAFRNITFNICDTPRTTDTLLFAGRHTQLRQFVNALGRRGCLDRKFTVLTGDEGSYLTSDKELETAALGRNLTVRYTALAHFDAWTDNPPARGGSRADARTLAKLLAQAEHEPVGPIGSAPLDGGQLTVAYDATRLAVKGIRQATPDGSRFPGLADVGDVWPQLRGSLRVYGASGWLCLDNHGNPYDKAVPIVELTPAGGSEFVELAWPEGRPPKDNCLPPA</sequence>
<reference evidence="2 3" key="1">
    <citation type="submission" date="2018-03" db="EMBL/GenBank/DDBJ databases">
        <title>Streptomyces dioscori sp. nov., a novel endophytic actinobacterium isolated from bulbil of Dioscorea bulbifera L.</title>
        <authorList>
            <person name="Zhikuan W."/>
        </authorList>
    </citation>
    <scope>NUCLEOTIDE SEQUENCE [LARGE SCALE GENOMIC DNA]</scope>
    <source>
        <strain evidence="2 3">A217</strain>
    </source>
</reference>
<proteinExistence type="predicted"/>
<organism evidence="2 3">
    <name type="scientific">Streptomyces dioscori</name>
    <dbReference type="NCBI Taxonomy" id="2109333"/>
    <lineage>
        <taxon>Bacteria</taxon>
        <taxon>Bacillati</taxon>
        <taxon>Actinomycetota</taxon>
        <taxon>Actinomycetes</taxon>
        <taxon>Kitasatosporales</taxon>
        <taxon>Streptomycetaceae</taxon>
        <taxon>Streptomyces</taxon>
        <taxon>Streptomyces aurantiacus group</taxon>
    </lineage>
</organism>
<keyword evidence="1" id="KW-0812">Transmembrane</keyword>
<dbReference type="EMBL" id="PYBJ01000022">
    <property type="protein sequence ID" value="PSM39927.1"/>
    <property type="molecule type" value="Genomic_DNA"/>
</dbReference>
<accession>A0A2P8Q0Z9</accession>
<keyword evidence="1" id="KW-1133">Transmembrane helix</keyword>
<dbReference type="SUPFAM" id="SSF53822">
    <property type="entry name" value="Periplasmic binding protein-like I"/>
    <property type="match status" value="1"/>
</dbReference>
<evidence type="ECO:0000256" key="1">
    <source>
        <dbReference type="SAM" id="Phobius"/>
    </source>
</evidence>
<dbReference type="Proteomes" id="UP000240429">
    <property type="component" value="Unassembled WGS sequence"/>
</dbReference>
<comment type="caution">
    <text evidence="2">The sequence shown here is derived from an EMBL/GenBank/DDBJ whole genome shotgun (WGS) entry which is preliminary data.</text>
</comment>
<feature type="transmembrane region" description="Helical" evidence="1">
    <location>
        <begin position="21"/>
        <end position="42"/>
    </location>
</feature>
<dbReference type="OrthoDB" id="3440574at2"/>
<evidence type="ECO:0008006" key="4">
    <source>
        <dbReference type="Google" id="ProtNLM"/>
    </source>
</evidence>
<dbReference type="AlphaFoldDB" id="A0A2P8Q0Z9"/>
<dbReference type="RefSeq" id="WP_107019802.1">
    <property type="nucleotide sequence ID" value="NZ_KZ679049.1"/>
</dbReference>
<protein>
    <recommendedName>
        <fullName evidence="4">Receptor ligand binding region domain-containing protein</fullName>
    </recommendedName>
</protein>
<evidence type="ECO:0000313" key="3">
    <source>
        <dbReference type="Proteomes" id="UP000240429"/>
    </source>
</evidence>
<keyword evidence="1" id="KW-0472">Membrane</keyword>
<keyword evidence="3" id="KW-1185">Reference proteome</keyword>
<gene>
    <name evidence="2" type="ORF">C6Y14_29030</name>
</gene>
<dbReference type="Gene3D" id="3.40.50.2300">
    <property type="match status" value="2"/>
</dbReference>